<dbReference type="Gene3D" id="3.40.50.10490">
    <property type="entry name" value="Glucose-6-phosphate isomerase like protein, domain 1"/>
    <property type="match status" value="1"/>
</dbReference>
<gene>
    <name evidence="1" type="ORF">JCM21531_41</name>
</gene>
<name>W4UZM5_9FIRM</name>
<accession>W4UZM5</accession>
<reference evidence="1" key="1">
    <citation type="journal article" date="2014" name="Genome Announc.">
        <title>Draft Genome Sequence of Clostridium straminisolvens Strain JCM 21531T, Isolated from a Cellulose-Degrading Bacterial Community.</title>
        <authorList>
            <person name="Yuki M."/>
            <person name="Oshima K."/>
            <person name="Suda W."/>
            <person name="Sakamoto M."/>
            <person name="Kitamura K."/>
            <person name="Iida T."/>
            <person name="Hattori M."/>
            <person name="Ohkuma M."/>
        </authorList>
    </citation>
    <scope>NUCLEOTIDE SEQUENCE [LARGE SCALE GENOMIC DNA]</scope>
    <source>
        <strain evidence="1">JCM 21531</strain>
    </source>
</reference>
<protein>
    <submittedName>
        <fullName evidence="1">Histidinol-phosphate phosphatase</fullName>
    </submittedName>
</protein>
<dbReference type="STRING" id="1294263.JCM21531_41"/>
<dbReference type="AlphaFoldDB" id="W4UZM5"/>
<dbReference type="RefSeq" id="WP_038286497.1">
    <property type="nucleotide sequence ID" value="NZ_BAVR01000001.1"/>
</dbReference>
<sequence length="103" mass="11603">MTTIASYLKNVTKIVSSLDKRAYDSVLSEIKRAAQQRHTIYLVGNGASSITVSHFANDLMKNSGENISNLLGLGIRVIALSDNMPFLRLFPMIFQRTWHMWST</sequence>
<dbReference type="SUPFAM" id="SSF53697">
    <property type="entry name" value="SIS domain"/>
    <property type="match status" value="1"/>
</dbReference>
<evidence type="ECO:0000313" key="1">
    <source>
        <dbReference type="EMBL" id="GAE86720.1"/>
    </source>
</evidence>
<dbReference type="Proteomes" id="UP000019109">
    <property type="component" value="Unassembled WGS sequence"/>
</dbReference>
<dbReference type="GO" id="GO:0097367">
    <property type="term" value="F:carbohydrate derivative binding"/>
    <property type="evidence" value="ECO:0007669"/>
    <property type="project" value="InterPro"/>
</dbReference>
<keyword evidence="2" id="KW-1185">Reference proteome</keyword>
<dbReference type="GO" id="GO:1901135">
    <property type="term" value="P:carbohydrate derivative metabolic process"/>
    <property type="evidence" value="ECO:0007669"/>
    <property type="project" value="InterPro"/>
</dbReference>
<dbReference type="EMBL" id="BAVR01000001">
    <property type="protein sequence ID" value="GAE86720.1"/>
    <property type="molecule type" value="Genomic_DNA"/>
</dbReference>
<evidence type="ECO:0000313" key="2">
    <source>
        <dbReference type="Proteomes" id="UP000019109"/>
    </source>
</evidence>
<dbReference type="InterPro" id="IPR046348">
    <property type="entry name" value="SIS_dom_sf"/>
</dbReference>
<proteinExistence type="predicted"/>
<comment type="caution">
    <text evidence="1">The sequence shown here is derived from an EMBL/GenBank/DDBJ whole genome shotgun (WGS) entry which is preliminary data.</text>
</comment>
<organism evidence="1 2">
    <name type="scientific">Acetivibrio straminisolvens JCM 21531</name>
    <dbReference type="NCBI Taxonomy" id="1294263"/>
    <lineage>
        <taxon>Bacteria</taxon>
        <taxon>Bacillati</taxon>
        <taxon>Bacillota</taxon>
        <taxon>Clostridia</taxon>
        <taxon>Eubacteriales</taxon>
        <taxon>Oscillospiraceae</taxon>
        <taxon>Acetivibrio</taxon>
    </lineage>
</organism>